<reference evidence="1 2" key="1">
    <citation type="journal article" date="2019" name="Int. J. Syst. Evol. Microbiol.">
        <title>The Global Catalogue of Microorganisms (GCM) 10K type strain sequencing project: providing services to taxonomists for standard genome sequencing and annotation.</title>
        <authorList>
            <consortium name="The Broad Institute Genomics Platform"/>
            <consortium name="The Broad Institute Genome Sequencing Center for Infectious Disease"/>
            <person name="Wu L."/>
            <person name="Ma J."/>
        </authorList>
    </citation>
    <scope>NUCLEOTIDE SEQUENCE [LARGE SCALE GENOMIC DNA]</scope>
    <source>
        <strain evidence="1 2">DT85</strain>
    </source>
</reference>
<dbReference type="Proteomes" id="UP001596398">
    <property type="component" value="Unassembled WGS sequence"/>
</dbReference>
<dbReference type="RefSeq" id="WP_276235539.1">
    <property type="nucleotide sequence ID" value="NZ_CP119802.1"/>
</dbReference>
<name>A0ABD5ZM98_9EURY</name>
<dbReference type="AlphaFoldDB" id="A0ABD5ZM98"/>
<evidence type="ECO:0000313" key="2">
    <source>
        <dbReference type="Proteomes" id="UP001596398"/>
    </source>
</evidence>
<dbReference type="GeneID" id="79266199"/>
<proteinExistence type="predicted"/>
<accession>A0ABD5ZM98</accession>
<dbReference type="EMBL" id="JBHTAP010000001">
    <property type="protein sequence ID" value="MFC7234531.1"/>
    <property type="molecule type" value="Genomic_DNA"/>
</dbReference>
<sequence>MRVLVAAADGPGERARATLADAGFVVERVERLAEARVRAATAPVAVVGPLADAPATDLRDALDAAGARTPLVGLDPDAAGYTTTVDGPADDDLPVAVRLARHTGAYRDAVDDLYERCRAAADGDDPEVAEALARADESLADARRVAGRTPYDYLLD</sequence>
<evidence type="ECO:0000313" key="1">
    <source>
        <dbReference type="EMBL" id="MFC7234531.1"/>
    </source>
</evidence>
<comment type="caution">
    <text evidence="1">The sequence shown here is derived from an EMBL/GenBank/DDBJ whole genome shotgun (WGS) entry which is preliminary data.</text>
</comment>
<protein>
    <submittedName>
        <fullName evidence="1">Uncharacterized protein</fullName>
    </submittedName>
</protein>
<gene>
    <name evidence="1" type="ORF">ACFQJ4_04280</name>
</gene>
<keyword evidence="2" id="KW-1185">Reference proteome</keyword>
<organism evidence="1 2">
    <name type="scientific">Halosegnis marinus</name>
    <dbReference type="NCBI Taxonomy" id="3034023"/>
    <lineage>
        <taxon>Archaea</taxon>
        <taxon>Methanobacteriati</taxon>
        <taxon>Methanobacteriota</taxon>
        <taxon>Stenosarchaea group</taxon>
        <taxon>Halobacteria</taxon>
        <taxon>Halobacteriales</taxon>
        <taxon>Natronomonadaceae</taxon>
        <taxon>Halosegnis</taxon>
    </lineage>
</organism>